<dbReference type="AlphaFoldDB" id="A0AAX1F1U3"/>
<dbReference type="EMBL" id="CP040953">
    <property type="protein sequence ID" value="QDC41669.1"/>
    <property type="molecule type" value="Genomic_DNA"/>
</dbReference>
<dbReference type="GO" id="GO:0006355">
    <property type="term" value="P:regulation of DNA-templated transcription"/>
    <property type="evidence" value="ECO:0007669"/>
    <property type="project" value="InterPro"/>
</dbReference>
<evidence type="ECO:0000256" key="2">
    <source>
        <dbReference type="ARBA" id="ARBA00023125"/>
    </source>
</evidence>
<accession>A0AAX1F1U3</accession>
<dbReference type="Proteomes" id="UP000314901">
    <property type="component" value="Chromosome"/>
</dbReference>
<feature type="domain" description="OmpR/PhoB-type" evidence="7">
    <location>
        <begin position="124"/>
        <end position="220"/>
    </location>
</feature>
<dbReference type="GO" id="GO:0032993">
    <property type="term" value="C:protein-DNA complex"/>
    <property type="evidence" value="ECO:0007669"/>
    <property type="project" value="TreeGrafter"/>
</dbReference>
<evidence type="ECO:0000313" key="9">
    <source>
        <dbReference type="Proteomes" id="UP000314901"/>
    </source>
</evidence>
<evidence type="ECO:0000256" key="5">
    <source>
        <dbReference type="PROSITE-ProRule" id="PRU01091"/>
    </source>
</evidence>
<dbReference type="Pfam" id="PF00486">
    <property type="entry name" value="Trans_reg_C"/>
    <property type="match status" value="1"/>
</dbReference>
<evidence type="ECO:0000256" key="4">
    <source>
        <dbReference type="PROSITE-ProRule" id="PRU00169"/>
    </source>
</evidence>
<protein>
    <submittedName>
        <fullName evidence="8">Response regulator transcription factor</fullName>
    </submittedName>
</protein>
<keyword evidence="2 5" id="KW-0238">DNA-binding</keyword>
<dbReference type="InterPro" id="IPR001789">
    <property type="entry name" value="Sig_transdc_resp-reg_receiver"/>
</dbReference>
<dbReference type="InterPro" id="IPR039420">
    <property type="entry name" value="WalR-like"/>
</dbReference>
<proteinExistence type="predicted"/>
<dbReference type="PROSITE" id="PS50110">
    <property type="entry name" value="RESPONSE_REGULATORY"/>
    <property type="match status" value="1"/>
</dbReference>
<dbReference type="KEGG" id="muv:FIT94_06420"/>
<dbReference type="Gene3D" id="3.40.50.2300">
    <property type="match status" value="1"/>
</dbReference>
<evidence type="ECO:0000259" key="7">
    <source>
        <dbReference type="PROSITE" id="PS51755"/>
    </source>
</evidence>
<dbReference type="Gene3D" id="6.10.250.690">
    <property type="match status" value="1"/>
</dbReference>
<name>A0AAX1F1U3_9PROT</name>
<dbReference type="PROSITE" id="PS51755">
    <property type="entry name" value="OMPR_PHOB"/>
    <property type="match status" value="1"/>
</dbReference>
<dbReference type="InterPro" id="IPR036388">
    <property type="entry name" value="WH-like_DNA-bd_sf"/>
</dbReference>
<dbReference type="Gene3D" id="1.10.10.10">
    <property type="entry name" value="Winged helix-like DNA-binding domain superfamily/Winged helix DNA-binding domain"/>
    <property type="match status" value="1"/>
</dbReference>
<organism evidence="8 9">
    <name type="scientific">Candidatus Methylopumilus universalis</name>
    <dbReference type="NCBI Taxonomy" id="2588536"/>
    <lineage>
        <taxon>Bacteria</taxon>
        <taxon>Pseudomonadati</taxon>
        <taxon>Pseudomonadota</taxon>
        <taxon>Betaproteobacteria</taxon>
        <taxon>Nitrosomonadales</taxon>
        <taxon>Methylophilaceae</taxon>
        <taxon>Candidatus Methylopumilus</taxon>
    </lineage>
</organism>
<evidence type="ECO:0000313" key="8">
    <source>
        <dbReference type="EMBL" id="QDC41669.1"/>
    </source>
</evidence>
<dbReference type="RefSeq" id="WP_139868685.1">
    <property type="nucleotide sequence ID" value="NZ_CP040949.1"/>
</dbReference>
<dbReference type="SMART" id="SM00862">
    <property type="entry name" value="Trans_reg_C"/>
    <property type="match status" value="1"/>
</dbReference>
<dbReference type="InterPro" id="IPR011006">
    <property type="entry name" value="CheY-like_superfamily"/>
</dbReference>
<dbReference type="PANTHER" id="PTHR48111">
    <property type="entry name" value="REGULATOR OF RPOS"/>
    <property type="match status" value="1"/>
</dbReference>
<keyword evidence="3" id="KW-0804">Transcription</keyword>
<sequence length="223" mass="25339">MKILLIEDDAVIGDAIKSSLEKADYLVEWAKNGLEGEIALTDSQFEAVILDLGLPKKHGLDILKNLRSKKNQFPVLIISANENIDNKILGLDLGADDYLAKPFELQELHARLRAVIRRTNQSADNVIQFGPLSFNIKDRKFLAQNKELSLSKRELNLLELFMLKNNRSISKENLLEKLYSWDEDVSENAIEVYIHRVRAKLKPFGVEIINRRGLGYSLGLQTP</sequence>
<dbReference type="GeneID" id="66285526"/>
<feature type="modified residue" description="4-aspartylphosphate" evidence="4">
    <location>
        <position position="51"/>
    </location>
</feature>
<dbReference type="SUPFAM" id="SSF52172">
    <property type="entry name" value="CheY-like"/>
    <property type="match status" value="1"/>
</dbReference>
<dbReference type="CDD" id="cd17624">
    <property type="entry name" value="REC_OmpR_PmrA-like"/>
    <property type="match status" value="1"/>
</dbReference>
<dbReference type="PANTHER" id="PTHR48111:SF67">
    <property type="entry name" value="TRANSCRIPTIONAL REGULATORY PROTEIN TCTD"/>
    <property type="match status" value="1"/>
</dbReference>
<evidence type="ECO:0000256" key="3">
    <source>
        <dbReference type="ARBA" id="ARBA00023163"/>
    </source>
</evidence>
<gene>
    <name evidence="8" type="ORF">FIT94_06420</name>
</gene>
<dbReference type="Pfam" id="PF00072">
    <property type="entry name" value="Response_reg"/>
    <property type="match status" value="1"/>
</dbReference>
<reference evidence="8 9" key="1">
    <citation type="journal article" date="2019" name="ISME J.">
        <title>Evolution in action: habitat transition from sediment to the pelagial leads to genome streamlining in Methylophilaceae.</title>
        <authorList>
            <person name="Salcher M."/>
            <person name="Schaefle D."/>
            <person name="Kaspar M."/>
            <person name="Neuenschwander S.M."/>
            <person name="Ghai R."/>
        </authorList>
    </citation>
    <scope>NUCLEOTIDE SEQUENCE [LARGE SCALE GENOMIC DNA]</scope>
    <source>
        <strain evidence="8 9">MMS-RVI-51</strain>
    </source>
</reference>
<dbReference type="GO" id="GO:0005829">
    <property type="term" value="C:cytosol"/>
    <property type="evidence" value="ECO:0007669"/>
    <property type="project" value="TreeGrafter"/>
</dbReference>
<dbReference type="GO" id="GO:0000976">
    <property type="term" value="F:transcription cis-regulatory region binding"/>
    <property type="evidence" value="ECO:0007669"/>
    <property type="project" value="TreeGrafter"/>
</dbReference>
<dbReference type="InterPro" id="IPR001867">
    <property type="entry name" value="OmpR/PhoB-type_DNA-bd"/>
</dbReference>
<dbReference type="CDD" id="cd00383">
    <property type="entry name" value="trans_reg_C"/>
    <property type="match status" value="1"/>
</dbReference>
<keyword evidence="4" id="KW-0597">Phosphoprotein</keyword>
<feature type="domain" description="Response regulatory" evidence="6">
    <location>
        <begin position="2"/>
        <end position="116"/>
    </location>
</feature>
<evidence type="ECO:0000256" key="1">
    <source>
        <dbReference type="ARBA" id="ARBA00023015"/>
    </source>
</evidence>
<feature type="DNA-binding region" description="OmpR/PhoB-type" evidence="5">
    <location>
        <begin position="124"/>
        <end position="220"/>
    </location>
</feature>
<dbReference type="GO" id="GO:0000156">
    <property type="term" value="F:phosphorelay response regulator activity"/>
    <property type="evidence" value="ECO:0007669"/>
    <property type="project" value="TreeGrafter"/>
</dbReference>
<evidence type="ECO:0000259" key="6">
    <source>
        <dbReference type="PROSITE" id="PS50110"/>
    </source>
</evidence>
<dbReference type="SMART" id="SM00448">
    <property type="entry name" value="REC"/>
    <property type="match status" value="1"/>
</dbReference>
<keyword evidence="1" id="KW-0805">Transcription regulation</keyword>